<evidence type="ECO:0000313" key="2">
    <source>
        <dbReference type="EMBL" id="KAJ5438645.1"/>
    </source>
</evidence>
<feature type="compositionally biased region" description="Polar residues" evidence="1">
    <location>
        <begin position="36"/>
        <end position="45"/>
    </location>
</feature>
<comment type="caution">
    <text evidence="2">The sequence shown here is derived from an EMBL/GenBank/DDBJ whole genome shotgun (WGS) entry which is preliminary data.</text>
</comment>
<dbReference type="GeneID" id="81603268"/>
<gene>
    <name evidence="2" type="ORF">N7458_009643</name>
</gene>
<protein>
    <submittedName>
        <fullName evidence="2">Uncharacterized protein</fullName>
    </submittedName>
</protein>
<dbReference type="AlphaFoldDB" id="A0AAD6BYB1"/>
<sequence>MTSRSWPGCKMLKQHETPPPVSTSLSRRQRSQRSQPVISRTSRVQQAPEKILRTRNWVQRVKTLGESLKGTFKNLLRKVTTS</sequence>
<proteinExistence type="predicted"/>
<evidence type="ECO:0000313" key="3">
    <source>
        <dbReference type="Proteomes" id="UP001213681"/>
    </source>
</evidence>
<dbReference type="EMBL" id="JAPVEA010000008">
    <property type="protein sequence ID" value="KAJ5438645.1"/>
    <property type="molecule type" value="Genomic_DNA"/>
</dbReference>
<feature type="region of interest" description="Disordered" evidence="1">
    <location>
        <begin position="1"/>
        <end position="46"/>
    </location>
</feature>
<reference evidence="2" key="2">
    <citation type="journal article" date="2023" name="IMA Fungus">
        <title>Comparative genomic study of the Penicillium genus elucidates a diverse pangenome and 15 lateral gene transfer events.</title>
        <authorList>
            <person name="Petersen C."/>
            <person name="Sorensen T."/>
            <person name="Nielsen M.R."/>
            <person name="Sondergaard T.E."/>
            <person name="Sorensen J.L."/>
            <person name="Fitzpatrick D.A."/>
            <person name="Frisvad J.C."/>
            <person name="Nielsen K.L."/>
        </authorList>
    </citation>
    <scope>NUCLEOTIDE SEQUENCE</scope>
    <source>
        <strain evidence="2">IBT 16125</strain>
    </source>
</reference>
<dbReference type="Proteomes" id="UP001213681">
    <property type="component" value="Unassembled WGS sequence"/>
</dbReference>
<evidence type="ECO:0000256" key="1">
    <source>
        <dbReference type="SAM" id="MobiDB-lite"/>
    </source>
</evidence>
<keyword evidence="3" id="KW-1185">Reference proteome</keyword>
<reference evidence="2" key="1">
    <citation type="submission" date="2022-12" db="EMBL/GenBank/DDBJ databases">
        <authorList>
            <person name="Petersen C."/>
        </authorList>
    </citation>
    <scope>NUCLEOTIDE SEQUENCE</scope>
    <source>
        <strain evidence="2">IBT 16125</strain>
    </source>
</reference>
<accession>A0AAD6BYB1</accession>
<dbReference type="RefSeq" id="XP_056761874.1">
    <property type="nucleotide sequence ID" value="XM_056913025.1"/>
</dbReference>
<organism evidence="2 3">
    <name type="scientific">Penicillium daleae</name>
    <dbReference type="NCBI Taxonomy" id="63821"/>
    <lineage>
        <taxon>Eukaryota</taxon>
        <taxon>Fungi</taxon>
        <taxon>Dikarya</taxon>
        <taxon>Ascomycota</taxon>
        <taxon>Pezizomycotina</taxon>
        <taxon>Eurotiomycetes</taxon>
        <taxon>Eurotiomycetidae</taxon>
        <taxon>Eurotiales</taxon>
        <taxon>Aspergillaceae</taxon>
        <taxon>Penicillium</taxon>
    </lineage>
</organism>
<name>A0AAD6BYB1_9EURO</name>